<name>A0A1H6FEI0_9GAMM</name>
<dbReference type="PANTHER" id="PTHR34216">
    <property type="match status" value="1"/>
</dbReference>
<dbReference type="Gene3D" id="3.20.20.370">
    <property type="entry name" value="Glycoside hydrolase/deacetylase"/>
    <property type="match status" value="1"/>
</dbReference>
<reference evidence="4 5" key="1">
    <citation type="submission" date="2016-10" db="EMBL/GenBank/DDBJ databases">
        <authorList>
            <person name="de Groot N.N."/>
        </authorList>
    </citation>
    <scope>NUCLEOTIDE SEQUENCE [LARGE SCALE GENOMIC DNA]</scope>
    <source>
        <strain evidence="4">MBHS1</strain>
    </source>
</reference>
<dbReference type="GO" id="GO:0005576">
    <property type="term" value="C:extracellular region"/>
    <property type="evidence" value="ECO:0007669"/>
    <property type="project" value="UniProtKB-SubCell"/>
</dbReference>
<evidence type="ECO:0000256" key="2">
    <source>
        <dbReference type="ARBA" id="ARBA00022729"/>
    </source>
</evidence>
<dbReference type="GO" id="GO:0005975">
    <property type="term" value="P:carbohydrate metabolic process"/>
    <property type="evidence" value="ECO:0007669"/>
    <property type="project" value="InterPro"/>
</dbReference>
<comment type="subcellular location">
    <subcellularLocation>
        <location evidence="1">Secreted</location>
    </subcellularLocation>
</comment>
<sequence>MSLKSIISPIFWSGLYYTGLSWFMREVVLRKRVTILLYHNPEPGDFQAHMAWLSSRYQFIPLQQLIDAIAQKDWQRIPAKALIVTLDDGHQSNYLLRDSIKQFQIPATIFACSHIVNTHRRYWWQVGYPDNQTLKTLPRADMLQQLKQKTAYEPEKAYPERCALSLEEIKALQAVGVDFQGHGKFHPILPLCEDAESHDEIVDGKKALEALVDNSVTFFAYPNGDYGEREINYLKQAAYRGARTTKLGWAQIDSDPFQLPSISVHESASVKKLSAQITGLHHYLFWFL</sequence>
<dbReference type="Pfam" id="PF01522">
    <property type="entry name" value="Polysacc_deac_1"/>
    <property type="match status" value="1"/>
</dbReference>
<gene>
    <name evidence="4" type="ORF">MBHS_04382</name>
</gene>
<dbReference type="RefSeq" id="WP_103922033.1">
    <property type="nucleotide sequence ID" value="NZ_FMSV02000550.1"/>
</dbReference>
<keyword evidence="2" id="KW-0732">Signal</keyword>
<evidence type="ECO:0000256" key="1">
    <source>
        <dbReference type="ARBA" id="ARBA00004613"/>
    </source>
</evidence>
<dbReference type="InterPro" id="IPR051398">
    <property type="entry name" value="Polysacch_Deacetylase"/>
</dbReference>
<proteinExistence type="predicted"/>
<dbReference type="EMBL" id="FMSV02000550">
    <property type="protein sequence ID" value="SEH08490.1"/>
    <property type="molecule type" value="Genomic_DNA"/>
</dbReference>
<evidence type="ECO:0000259" key="3">
    <source>
        <dbReference type="PROSITE" id="PS51677"/>
    </source>
</evidence>
<dbReference type="SUPFAM" id="SSF88713">
    <property type="entry name" value="Glycoside hydrolase/deacetylase"/>
    <property type="match status" value="1"/>
</dbReference>
<keyword evidence="5" id="KW-1185">Reference proteome</keyword>
<accession>A0A1H6FEI0</accession>
<feature type="domain" description="NodB homology" evidence="3">
    <location>
        <begin position="80"/>
        <end position="288"/>
    </location>
</feature>
<dbReference type="AlphaFoldDB" id="A0A1H6FEI0"/>
<dbReference type="InterPro" id="IPR002509">
    <property type="entry name" value="NODB_dom"/>
</dbReference>
<dbReference type="PROSITE" id="PS51677">
    <property type="entry name" value="NODB"/>
    <property type="match status" value="1"/>
</dbReference>
<dbReference type="InterPro" id="IPR011330">
    <property type="entry name" value="Glyco_hydro/deAcase_b/a-brl"/>
</dbReference>
<dbReference type="OrthoDB" id="276604at2"/>
<protein>
    <submittedName>
        <fullName evidence="4">Polysaccharide deacetylase</fullName>
    </submittedName>
</protein>
<dbReference type="GO" id="GO:0016810">
    <property type="term" value="F:hydrolase activity, acting on carbon-nitrogen (but not peptide) bonds"/>
    <property type="evidence" value="ECO:0007669"/>
    <property type="project" value="InterPro"/>
</dbReference>
<evidence type="ECO:0000313" key="5">
    <source>
        <dbReference type="Proteomes" id="UP000236724"/>
    </source>
</evidence>
<dbReference type="CDD" id="cd10918">
    <property type="entry name" value="CE4_NodB_like_5s_6s"/>
    <property type="match status" value="1"/>
</dbReference>
<evidence type="ECO:0000313" key="4">
    <source>
        <dbReference type="EMBL" id="SEH08490.1"/>
    </source>
</evidence>
<organism evidence="4 5">
    <name type="scientific">Candidatus Venteria ishoeyi</name>
    <dbReference type="NCBI Taxonomy" id="1899563"/>
    <lineage>
        <taxon>Bacteria</taxon>
        <taxon>Pseudomonadati</taxon>
        <taxon>Pseudomonadota</taxon>
        <taxon>Gammaproteobacteria</taxon>
        <taxon>Thiotrichales</taxon>
        <taxon>Thiotrichaceae</taxon>
        <taxon>Venteria</taxon>
    </lineage>
</organism>
<dbReference type="PANTHER" id="PTHR34216:SF3">
    <property type="entry name" value="POLY-BETA-1,6-N-ACETYL-D-GLUCOSAMINE N-DEACETYLASE"/>
    <property type="match status" value="1"/>
</dbReference>
<dbReference type="Proteomes" id="UP000236724">
    <property type="component" value="Unassembled WGS sequence"/>
</dbReference>